<dbReference type="SUPFAM" id="SSF74788">
    <property type="entry name" value="Cullin repeat-like"/>
    <property type="match status" value="1"/>
</dbReference>
<dbReference type="Proteomes" id="UP000245771">
    <property type="component" value="Unassembled WGS sequence"/>
</dbReference>
<protein>
    <submittedName>
        <fullName evidence="1">Uncharacterized protein</fullName>
    </submittedName>
</protein>
<dbReference type="AlphaFoldDB" id="A0A316VJM0"/>
<sequence>MNKMSKNASYPTKDEHWKTIKELIEIILKAERKPSVKESMNAHFACFALETGEYKDKADSVYYRKPNGQRVHGVRIRTAKLIRQHCEVHMNETRQDFLDKWQRATKLIFTYHDRHYVKREQHESTGPPNYETANMLDFGMMVWDEVHLEQHLHTIAI</sequence>
<name>A0A316VJM0_9BASI</name>
<dbReference type="EMBL" id="KZ819602">
    <property type="protein sequence ID" value="PWN36493.1"/>
    <property type="molecule type" value="Genomic_DNA"/>
</dbReference>
<evidence type="ECO:0000313" key="1">
    <source>
        <dbReference type="EMBL" id="PWN36493.1"/>
    </source>
</evidence>
<organism evidence="1 2">
    <name type="scientific">Meira miltonrushii</name>
    <dbReference type="NCBI Taxonomy" id="1280837"/>
    <lineage>
        <taxon>Eukaryota</taxon>
        <taxon>Fungi</taxon>
        <taxon>Dikarya</taxon>
        <taxon>Basidiomycota</taxon>
        <taxon>Ustilaginomycotina</taxon>
        <taxon>Exobasidiomycetes</taxon>
        <taxon>Exobasidiales</taxon>
        <taxon>Brachybasidiaceae</taxon>
        <taxon>Meira</taxon>
    </lineage>
</organism>
<dbReference type="InterPro" id="IPR016159">
    <property type="entry name" value="Cullin_repeat-like_dom_sf"/>
</dbReference>
<proteinExistence type="predicted"/>
<keyword evidence="2" id="KW-1185">Reference proteome</keyword>
<accession>A0A316VJM0</accession>
<dbReference type="RefSeq" id="XP_025356795.1">
    <property type="nucleotide sequence ID" value="XM_025502202.1"/>
</dbReference>
<evidence type="ECO:0000313" key="2">
    <source>
        <dbReference type="Proteomes" id="UP000245771"/>
    </source>
</evidence>
<gene>
    <name evidence="1" type="ORF">FA14DRAFT_3275</name>
</gene>
<dbReference type="InParanoid" id="A0A316VJM0"/>
<reference evidence="1 2" key="1">
    <citation type="journal article" date="2018" name="Mol. Biol. Evol.">
        <title>Broad Genomic Sampling Reveals a Smut Pathogenic Ancestry of the Fungal Clade Ustilaginomycotina.</title>
        <authorList>
            <person name="Kijpornyongpan T."/>
            <person name="Mondo S.J."/>
            <person name="Barry K."/>
            <person name="Sandor L."/>
            <person name="Lee J."/>
            <person name="Lipzen A."/>
            <person name="Pangilinan J."/>
            <person name="LaButti K."/>
            <person name="Hainaut M."/>
            <person name="Henrissat B."/>
            <person name="Grigoriev I.V."/>
            <person name="Spatafora J.W."/>
            <person name="Aime M.C."/>
        </authorList>
    </citation>
    <scope>NUCLEOTIDE SEQUENCE [LARGE SCALE GENOMIC DNA]</scope>
    <source>
        <strain evidence="1 2">MCA 3882</strain>
    </source>
</reference>
<dbReference type="GeneID" id="37023983"/>